<dbReference type="HOGENOM" id="CLU_2300914_0_0_9"/>
<sequence>MKGIINLFKEIPDMPKQICYSIFMGYTRGIRRQELSKKLEQDFYNRGASCSSDNTINCNDRLFNFLIEKAQDNPALQKELFERIKENPDMQKIARIALKK</sequence>
<dbReference type="AlphaFoldDB" id="C0EDW2"/>
<keyword evidence="2" id="KW-1185">Reference proteome</keyword>
<evidence type="ECO:0000313" key="1">
    <source>
        <dbReference type="EMBL" id="EEG30310.1"/>
    </source>
</evidence>
<accession>C0EDW2</accession>
<dbReference type="EMBL" id="ACEC01000066">
    <property type="protein sequence ID" value="EEG30310.1"/>
    <property type="molecule type" value="Genomic_DNA"/>
</dbReference>
<reference evidence="1 2" key="1">
    <citation type="submission" date="2009-01" db="EMBL/GenBank/DDBJ databases">
        <authorList>
            <person name="Fulton L."/>
            <person name="Clifton S."/>
            <person name="Fulton B."/>
            <person name="Xu J."/>
            <person name="Minx P."/>
            <person name="Pepin K.H."/>
            <person name="Johnson M."/>
            <person name="Bhonagiri V."/>
            <person name="Nash W.E."/>
            <person name="Mardis E.R."/>
            <person name="Wilson R.K."/>
        </authorList>
    </citation>
    <scope>NUCLEOTIDE SEQUENCE [LARGE SCALE GENOMIC DNA]</scope>
    <source>
        <strain evidence="1 2">DSM 5476</strain>
    </source>
</reference>
<organism evidence="1 2">
    <name type="scientific">[Clostridium] methylpentosum DSM 5476</name>
    <dbReference type="NCBI Taxonomy" id="537013"/>
    <lineage>
        <taxon>Bacteria</taxon>
        <taxon>Bacillati</taxon>
        <taxon>Bacillota</taxon>
        <taxon>Clostridia</taxon>
        <taxon>Eubacteriales</taxon>
        <taxon>Oscillospiraceae</taxon>
        <taxon>Oscillospiraceae incertae sedis</taxon>
    </lineage>
</organism>
<proteinExistence type="predicted"/>
<gene>
    <name evidence="1" type="ORF">CLOSTMETH_02041</name>
</gene>
<name>C0EDW2_9FIRM</name>
<reference evidence="1 2" key="2">
    <citation type="submission" date="2009-02" db="EMBL/GenBank/DDBJ databases">
        <title>Draft genome sequence of Clostridium methylpentosum (DSM 5476).</title>
        <authorList>
            <person name="Sudarsanam P."/>
            <person name="Ley R."/>
            <person name="Guruge J."/>
            <person name="Turnbaugh P.J."/>
            <person name="Mahowald M."/>
            <person name="Liep D."/>
            <person name="Gordon J."/>
        </authorList>
    </citation>
    <scope>NUCLEOTIDE SEQUENCE [LARGE SCALE GENOMIC DNA]</scope>
    <source>
        <strain evidence="1 2">DSM 5476</strain>
    </source>
</reference>
<protein>
    <submittedName>
        <fullName evidence="1">Uncharacterized protein</fullName>
    </submittedName>
</protein>
<dbReference type="Proteomes" id="UP000003340">
    <property type="component" value="Unassembled WGS sequence"/>
</dbReference>
<comment type="caution">
    <text evidence="1">The sequence shown here is derived from an EMBL/GenBank/DDBJ whole genome shotgun (WGS) entry which is preliminary data.</text>
</comment>
<evidence type="ECO:0000313" key="2">
    <source>
        <dbReference type="Proteomes" id="UP000003340"/>
    </source>
</evidence>